<evidence type="ECO:0000256" key="1">
    <source>
        <dbReference type="SAM" id="MobiDB-lite"/>
    </source>
</evidence>
<feature type="compositionally biased region" description="Basic and acidic residues" evidence="1">
    <location>
        <begin position="34"/>
        <end position="43"/>
    </location>
</feature>
<keyword evidence="4" id="KW-1185">Reference proteome</keyword>
<dbReference type="Proteomes" id="UP000314294">
    <property type="component" value="Unassembled WGS sequence"/>
</dbReference>
<comment type="caution">
    <text evidence="3">The sequence shown here is derived from an EMBL/GenBank/DDBJ whole genome shotgun (WGS) entry which is preliminary data.</text>
</comment>
<keyword evidence="2" id="KW-1133">Transmembrane helix</keyword>
<keyword evidence="2" id="KW-0472">Membrane</keyword>
<proteinExistence type="predicted"/>
<protein>
    <submittedName>
        <fullName evidence="3">Uncharacterized protein</fullName>
    </submittedName>
</protein>
<reference evidence="3 4" key="1">
    <citation type="submission" date="2019-03" db="EMBL/GenBank/DDBJ databases">
        <title>First draft genome of Liparis tanakae, snailfish: a comprehensive survey of snailfish specific genes.</title>
        <authorList>
            <person name="Kim W."/>
            <person name="Song I."/>
            <person name="Jeong J.-H."/>
            <person name="Kim D."/>
            <person name="Kim S."/>
            <person name="Ryu S."/>
            <person name="Song J.Y."/>
            <person name="Lee S.K."/>
        </authorList>
    </citation>
    <scope>NUCLEOTIDE SEQUENCE [LARGE SCALE GENOMIC DNA]</scope>
    <source>
        <tissue evidence="3">Muscle</tissue>
    </source>
</reference>
<feature type="transmembrane region" description="Helical" evidence="2">
    <location>
        <begin position="94"/>
        <end position="112"/>
    </location>
</feature>
<sequence length="113" mass="12247">MDIVLVTDFKDSEGNGIVVYGPLAWSEIGEKEEEPGGTRRNQEEPGGSVWSSGVWSAALRAVMLMELMMGSNEHGGDPHVDESAMSPEGHKQQAVIILIIIIIIIFIITQTAL</sequence>
<evidence type="ECO:0000313" key="4">
    <source>
        <dbReference type="Proteomes" id="UP000314294"/>
    </source>
</evidence>
<name>A0A4Z2E2M3_9TELE</name>
<dbReference type="AlphaFoldDB" id="A0A4Z2E2M3"/>
<feature type="region of interest" description="Disordered" evidence="1">
    <location>
        <begin position="29"/>
        <end position="50"/>
    </location>
</feature>
<keyword evidence="2" id="KW-0812">Transmembrane</keyword>
<evidence type="ECO:0000313" key="3">
    <source>
        <dbReference type="EMBL" id="TNN23035.1"/>
    </source>
</evidence>
<organism evidence="3 4">
    <name type="scientific">Liparis tanakae</name>
    <name type="common">Tanaka's snailfish</name>
    <dbReference type="NCBI Taxonomy" id="230148"/>
    <lineage>
        <taxon>Eukaryota</taxon>
        <taxon>Metazoa</taxon>
        <taxon>Chordata</taxon>
        <taxon>Craniata</taxon>
        <taxon>Vertebrata</taxon>
        <taxon>Euteleostomi</taxon>
        <taxon>Actinopterygii</taxon>
        <taxon>Neopterygii</taxon>
        <taxon>Teleostei</taxon>
        <taxon>Neoteleostei</taxon>
        <taxon>Acanthomorphata</taxon>
        <taxon>Eupercaria</taxon>
        <taxon>Perciformes</taxon>
        <taxon>Cottioidei</taxon>
        <taxon>Cottales</taxon>
        <taxon>Liparidae</taxon>
        <taxon>Liparis</taxon>
    </lineage>
</organism>
<evidence type="ECO:0000256" key="2">
    <source>
        <dbReference type="SAM" id="Phobius"/>
    </source>
</evidence>
<gene>
    <name evidence="3" type="ORF">EYF80_066848</name>
</gene>
<dbReference type="EMBL" id="SRLO01020056">
    <property type="protein sequence ID" value="TNN23035.1"/>
    <property type="molecule type" value="Genomic_DNA"/>
</dbReference>
<accession>A0A4Z2E2M3</accession>